<dbReference type="AlphaFoldDB" id="A0A075G0V9"/>
<organism evidence="1">
    <name type="scientific">uncultured marine group II/III euryarchaeote AD1000_65_H04</name>
    <dbReference type="NCBI Taxonomy" id="1457796"/>
    <lineage>
        <taxon>Archaea</taxon>
        <taxon>Methanobacteriati</taxon>
        <taxon>Methanobacteriota</taxon>
        <taxon>environmental samples</taxon>
    </lineage>
</organism>
<evidence type="ECO:0000313" key="1">
    <source>
        <dbReference type="EMBL" id="AIE95401.1"/>
    </source>
</evidence>
<reference evidence="1" key="1">
    <citation type="journal article" date="2014" name="Genome Biol. Evol.">
        <title>Pangenome evidence for extensive interdomain horizontal transfer affecting lineage core and shell genes in uncultured planktonic thaumarchaeota and euryarchaeota.</title>
        <authorList>
            <person name="Deschamps P."/>
            <person name="Zivanovic Y."/>
            <person name="Moreira D."/>
            <person name="Rodriguez-Valera F."/>
            <person name="Lopez-Garcia P."/>
        </authorList>
    </citation>
    <scope>NUCLEOTIDE SEQUENCE</scope>
</reference>
<sequence length="85" mass="10145">MKKVRWTTGKLYTVKDFAEIIWHDQARNPFCEKIDNKEYMESTKDYYEHIFMNGHIDASKIRTDNEEAFVRSLAELGEVEILLDE</sequence>
<proteinExistence type="predicted"/>
<protein>
    <submittedName>
        <fullName evidence="1">Uncharacterized protein</fullName>
    </submittedName>
</protein>
<dbReference type="EMBL" id="KF900451">
    <property type="protein sequence ID" value="AIE95401.1"/>
    <property type="molecule type" value="Genomic_DNA"/>
</dbReference>
<name>A0A075G0V9_9EURY</name>
<accession>A0A075G0V9</accession>